<keyword evidence="1" id="KW-0732">Signal</keyword>
<dbReference type="Gene3D" id="1.20.120.1940">
    <property type="entry name" value="YfdX protein domain"/>
    <property type="match status" value="1"/>
</dbReference>
<geneLocation type="plasmid" evidence="2">
    <name>unnamed1</name>
</geneLocation>
<dbReference type="NCBIfam" id="NF007645">
    <property type="entry name" value="PRK10316.1"/>
    <property type="match status" value="1"/>
</dbReference>
<reference evidence="2 3" key="1">
    <citation type="submission" date="2017-06" db="EMBL/GenBank/DDBJ databases">
        <title>Salmonella reference genomes for public health.</title>
        <authorList>
            <person name="Robertson J."/>
            <person name="Yoshida C."/>
            <person name="Gurnik S."/>
            <person name="Nash J."/>
        </authorList>
    </citation>
    <scope>NUCLEOTIDE SEQUENCE [LARGE SCALE GENOMIC DNA]</scope>
    <source>
        <strain evidence="2 3">S-1643</strain>
        <plasmid evidence="3">Plasmid unnamed1</plasmid>
    </source>
</reference>
<evidence type="ECO:0000313" key="2">
    <source>
        <dbReference type="EMBL" id="ASG19168.1"/>
    </source>
</evidence>
<dbReference type="Gene3D" id="6.10.250.2140">
    <property type="match status" value="1"/>
</dbReference>
<dbReference type="EMBL" id="CP022118">
    <property type="protein sequence ID" value="ASG19168.1"/>
    <property type="molecule type" value="Genomic_DNA"/>
</dbReference>
<evidence type="ECO:0008006" key="4">
    <source>
        <dbReference type="Google" id="ProtNLM"/>
    </source>
</evidence>
<feature type="chain" id="PRO_5013122719" description="YfdX family protein" evidence="1">
    <location>
        <begin position="22"/>
        <end position="205"/>
    </location>
</feature>
<gene>
    <name evidence="2" type="ORF">LFZ25_25455</name>
</gene>
<organism evidence="2 3">
    <name type="scientific">Salmonella enterica subsp. enterica serovar Macclesfield str. S-1643</name>
    <dbReference type="NCBI Taxonomy" id="1242107"/>
    <lineage>
        <taxon>Bacteria</taxon>
        <taxon>Pseudomonadati</taxon>
        <taxon>Pseudomonadota</taxon>
        <taxon>Gammaproteobacteria</taxon>
        <taxon>Enterobacterales</taxon>
        <taxon>Enterobacteriaceae</taxon>
        <taxon>Salmonella</taxon>
    </lineage>
</organism>
<dbReference type="Proteomes" id="UP000197157">
    <property type="component" value="Plasmid unnamed1"/>
</dbReference>
<evidence type="ECO:0000313" key="3">
    <source>
        <dbReference type="Proteomes" id="UP000197157"/>
    </source>
</evidence>
<dbReference type="RefSeq" id="WP_088731512.1">
    <property type="nucleotide sequence ID" value="NZ_CP022118.1"/>
</dbReference>
<dbReference type="AlphaFoldDB" id="A0A241PXI5"/>
<sequence>MRKSIIATIVAVGLLSSPVFAATSTQTTNGSELTPTQIQAVDNIARIGNEAMQDVQLARVALFNGNTSNARKLLDDADKKINDDKTDWSSFVKKNKKTPIDGDQYVIINASMSVSEDFQPTDKKTKAIKEANDKLKKGDKKGAMETLKLAGITIVENQVLMPLKQTRNDIQEAIKLFNDGKYYQTNLVLLSAEQGLIVDTELMSD</sequence>
<keyword evidence="2" id="KW-0614">Plasmid</keyword>
<protein>
    <recommendedName>
        <fullName evidence="4">YfdX family protein</fullName>
    </recommendedName>
</protein>
<feature type="signal peptide" evidence="1">
    <location>
        <begin position="1"/>
        <end position="21"/>
    </location>
</feature>
<evidence type="ECO:0000256" key="1">
    <source>
        <dbReference type="SAM" id="SignalP"/>
    </source>
</evidence>
<accession>A0A241PXI5</accession>
<dbReference type="InterPro" id="IPR021236">
    <property type="entry name" value="Uncharacterised_YfdX"/>
</dbReference>
<name>A0A241PXI5_SALET</name>
<proteinExistence type="predicted"/>
<dbReference type="Pfam" id="PF10938">
    <property type="entry name" value="YfdX"/>
    <property type="match status" value="1"/>
</dbReference>